<dbReference type="InterPro" id="IPR019734">
    <property type="entry name" value="TPR_rpt"/>
</dbReference>
<evidence type="ECO:0000256" key="4">
    <source>
        <dbReference type="SAM" id="SignalP"/>
    </source>
</evidence>
<proteinExistence type="predicted"/>
<evidence type="ECO:0000256" key="1">
    <source>
        <dbReference type="ARBA" id="ARBA00022737"/>
    </source>
</evidence>
<gene>
    <name evidence="5" type="ORF">ACJIZ3_019186</name>
</gene>
<dbReference type="PANTHER" id="PTHR44858:SF1">
    <property type="entry name" value="UDP-N-ACETYLGLUCOSAMINE--PEPTIDE N-ACETYLGLUCOSAMINYLTRANSFERASE SPINDLY-RELATED"/>
    <property type="match status" value="1"/>
</dbReference>
<protein>
    <submittedName>
        <fullName evidence="5">Uncharacterized protein</fullName>
    </submittedName>
</protein>
<reference evidence="5 6" key="1">
    <citation type="submission" date="2024-12" db="EMBL/GenBank/DDBJ databases">
        <title>The unique morphological basis and parallel evolutionary history of personate flowers in Penstemon.</title>
        <authorList>
            <person name="Depatie T.H."/>
            <person name="Wessinger C.A."/>
        </authorList>
    </citation>
    <scope>NUCLEOTIDE SEQUENCE [LARGE SCALE GENOMIC DNA]</scope>
    <source>
        <strain evidence="5">WTNN_2</strain>
        <tissue evidence="5">Leaf</tissue>
    </source>
</reference>
<dbReference type="PANTHER" id="PTHR44858">
    <property type="entry name" value="TETRATRICOPEPTIDE REPEAT PROTEIN 6"/>
    <property type="match status" value="1"/>
</dbReference>
<dbReference type="Pfam" id="PF13432">
    <property type="entry name" value="TPR_16"/>
    <property type="match status" value="2"/>
</dbReference>
<feature type="repeat" description="TPR" evidence="3">
    <location>
        <begin position="157"/>
        <end position="190"/>
    </location>
</feature>
<dbReference type="EMBL" id="JBJXBP010000005">
    <property type="protein sequence ID" value="KAL3830384.1"/>
    <property type="molecule type" value="Genomic_DNA"/>
</dbReference>
<dbReference type="PROSITE" id="PS50005">
    <property type="entry name" value="TPR"/>
    <property type="match status" value="1"/>
</dbReference>
<name>A0ABD3T0G7_9LAMI</name>
<dbReference type="AlphaFoldDB" id="A0ABD3T0G7"/>
<sequence>MLLLTLFMFLFMHNIPQKLFSKLKLHRLNRRSDLQSRRHFVHGAQLLSQARSSSSPADRSSILHQAVAEADKATALDPRDAAAHILKALILELQGFNTSAIDSLDAALSPLAVKSLSDGERADALCKRAELRLRLDRVDTAVDDLVESVRLKREESGRAFRLLGECYEKKGLKEKARKAYEDGLEVQPDFLPARQALDRLLSS</sequence>
<dbReference type="SUPFAM" id="SSF48452">
    <property type="entry name" value="TPR-like"/>
    <property type="match status" value="1"/>
</dbReference>
<dbReference type="InterPro" id="IPR011990">
    <property type="entry name" value="TPR-like_helical_dom_sf"/>
</dbReference>
<keyword evidence="1" id="KW-0677">Repeat</keyword>
<evidence type="ECO:0000313" key="5">
    <source>
        <dbReference type="EMBL" id="KAL3830384.1"/>
    </source>
</evidence>
<comment type="caution">
    <text evidence="5">The sequence shown here is derived from an EMBL/GenBank/DDBJ whole genome shotgun (WGS) entry which is preliminary data.</text>
</comment>
<dbReference type="Proteomes" id="UP001634393">
    <property type="component" value="Unassembled WGS sequence"/>
</dbReference>
<accession>A0ABD3T0G7</accession>
<dbReference type="Gene3D" id="1.25.40.10">
    <property type="entry name" value="Tetratricopeptide repeat domain"/>
    <property type="match status" value="1"/>
</dbReference>
<dbReference type="SMART" id="SM00028">
    <property type="entry name" value="TPR"/>
    <property type="match status" value="2"/>
</dbReference>
<keyword evidence="2 3" id="KW-0802">TPR repeat</keyword>
<evidence type="ECO:0000256" key="2">
    <source>
        <dbReference type="ARBA" id="ARBA00022803"/>
    </source>
</evidence>
<organism evidence="5 6">
    <name type="scientific">Penstemon smallii</name>
    <dbReference type="NCBI Taxonomy" id="265156"/>
    <lineage>
        <taxon>Eukaryota</taxon>
        <taxon>Viridiplantae</taxon>
        <taxon>Streptophyta</taxon>
        <taxon>Embryophyta</taxon>
        <taxon>Tracheophyta</taxon>
        <taxon>Spermatophyta</taxon>
        <taxon>Magnoliopsida</taxon>
        <taxon>eudicotyledons</taxon>
        <taxon>Gunneridae</taxon>
        <taxon>Pentapetalae</taxon>
        <taxon>asterids</taxon>
        <taxon>lamiids</taxon>
        <taxon>Lamiales</taxon>
        <taxon>Plantaginaceae</taxon>
        <taxon>Cheloneae</taxon>
        <taxon>Penstemon</taxon>
    </lineage>
</organism>
<keyword evidence="4" id="KW-0732">Signal</keyword>
<feature type="chain" id="PRO_5044759085" evidence="4">
    <location>
        <begin position="17"/>
        <end position="203"/>
    </location>
</feature>
<evidence type="ECO:0000313" key="6">
    <source>
        <dbReference type="Proteomes" id="UP001634393"/>
    </source>
</evidence>
<keyword evidence="6" id="KW-1185">Reference proteome</keyword>
<feature type="signal peptide" evidence="4">
    <location>
        <begin position="1"/>
        <end position="16"/>
    </location>
</feature>
<evidence type="ECO:0000256" key="3">
    <source>
        <dbReference type="PROSITE-ProRule" id="PRU00339"/>
    </source>
</evidence>
<dbReference type="InterPro" id="IPR050498">
    <property type="entry name" value="Ycf3"/>
</dbReference>